<name>A0A1L3LWY8_9HYPH</name>
<proteinExistence type="predicted"/>
<evidence type="ECO:0000313" key="1">
    <source>
        <dbReference type="EMBL" id="APG94576.1"/>
    </source>
</evidence>
<protein>
    <submittedName>
        <fullName evidence="1">Uncharacterized protein</fullName>
    </submittedName>
</protein>
<dbReference type="AlphaFoldDB" id="A0A1L3LWY8"/>
<sequence length="99" mass="11012">MKDSYIQLVRPPVPVRPPAMGRVGVCHRTLARTLDLGIHNSLHCVCFTWPSRGHRSSTSVICLATSELTAAPKGCSSCISFAPYRRGSICLSWIFRLRR</sequence>
<dbReference type="EMBL" id="CP013110">
    <property type="protein sequence ID" value="APG94576.1"/>
    <property type="molecule type" value="Genomic_DNA"/>
</dbReference>
<dbReference type="Proteomes" id="UP000182306">
    <property type="component" value="Plasmid C"/>
</dbReference>
<evidence type="ECO:0000313" key="2">
    <source>
        <dbReference type="Proteomes" id="UP000182306"/>
    </source>
</evidence>
<dbReference type="KEGG" id="same:SAMCFNEI73_pC0864"/>
<keyword evidence="2" id="KW-1185">Reference proteome</keyword>
<keyword evidence="1" id="KW-0614">Plasmid</keyword>
<accession>A0A1L3LWY8</accession>
<gene>
    <name evidence="1" type="ORF">SAMCFNEI73_pC0864</name>
</gene>
<organism evidence="1 2">
    <name type="scientific">Sinorhizobium americanum</name>
    <dbReference type="NCBI Taxonomy" id="194963"/>
    <lineage>
        <taxon>Bacteria</taxon>
        <taxon>Pseudomonadati</taxon>
        <taxon>Pseudomonadota</taxon>
        <taxon>Alphaproteobacteria</taxon>
        <taxon>Hyphomicrobiales</taxon>
        <taxon>Rhizobiaceae</taxon>
        <taxon>Sinorhizobium/Ensifer group</taxon>
        <taxon>Sinorhizobium</taxon>
    </lineage>
</organism>
<reference evidence="1 2" key="1">
    <citation type="submission" date="2015-10" db="EMBL/GenBank/DDBJ databases">
        <title>Genomic differences between typical nodule nitrogen-fixing rhizobial strains and those coming from bean seeds.</title>
        <authorList>
            <person name="Peralta H."/>
            <person name="Aguilar-Vera A."/>
            <person name="Diaz R."/>
            <person name="Mora Y."/>
            <person name="Martinez-Batallar G."/>
            <person name="Salazar E."/>
            <person name="Vargas-Lagunas C."/>
            <person name="Encarnacion S."/>
            <person name="Girard L."/>
            <person name="Mora J."/>
        </authorList>
    </citation>
    <scope>NUCLEOTIDE SEQUENCE [LARGE SCALE GENOMIC DNA]</scope>
    <source>
        <strain evidence="1 2">CFNEI 73</strain>
        <plasmid evidence="1 2">C</plasmid>
    </source>
</reference>
<geneLocation type="plasmid" evidence="1 2">
    <name>C</name>
</geneLocation>